<sequence length="240" mass="28018">MSAVGIIQARMSSSRLPGKVLMPIKGQPMLYYVCRRSSWAKSLNQIVVATSSDKSDKPIVNFCKENAMDCFMGELEDVLARYYNVAKKNRAKIIVRITADCPLIDGFLIEKALHVFKHVKADYLSNTLERTYPRGFDFEIFTFEALSAAFFNARRAIEREHVTPYIWQNKSELFRLKNFRRKNDKSRYRITVDTLSDFLLVKLLIEKYRADLKRSNQIIRILELHPELSEINKNIKQKEI</sequence>
<dbReference type="Gene3D" id="3.90.550.10">
    <property type="entry name" value="Spore Coat Polysaccharide Biosynthesis Protein SpsA, Chain A"/>
    <property type="match status" value="1"/>
</dbReference>
<protein>
    <recommendedName>
        <fullName evidence="3">Acylneuraminate cytidylyltransferase</fullName>
    </recommendedName>
</protein>
<evidence type="ECO:0008006" key="3">
    <source>
        <dbReference type="Google" id="ProtNLM"/>
    </source>
</evidence>
<dbReference type="Pfam" id="PF02348">
    <property type="entry name" value="CTP_transf_3"/>
    <property type="match status" value="1"/>
</dbReference>
<accession>A0A1F5G011</accession>
<comment type="caution">
    <text evidence="1">The sequence shown here is derived from an EMBL/GenBank/DDBJ whole genome shotgun (WGS) entry which is preliminary data.</text>
</comment>
<dbReference type="AlphaFoldDB" id="A0A1F5G011"/>
<dbReference type="PANTHER" id="PTHR42866">
    <property type="entry name" value="3-DEOXY-MANNO-OCTULOSONATE CYTIDYLYLTRANSFERASE"/>
    <property type="match status" value="1"/>
</dbReference>
<dbReference type="InterPro" id="IPR003329">
    <property type="entry name" value="Cytidylyl_trans"/>
</dbReference>
<dbReference type="EMBL" id="MFBA01000033">
    <property type="protein sequence ID" value="OGD85213.1"/>
    <property type="molecule type" value="Genomic_DNA"/>
</dbReference>
<name>A0A1F5G011_9BACT</name>
<gene>
    <name evidence="1" type="ORF">A2696_02965</name>
</gene>
<dbReference type="GO" id="GO:0005829">
    <property type="term" value="C:cytosol"/>
    <property type="evidence" value="ECO:0007669"/>
    <property type="project" value="TreeGrafter"/>
</dbReference>
<evidence type="ECO:0000313" key="2">
    <source>
        <dbReference type="Proteomes" id="UP000177069"/>
    </source>
</evidence>
<dbReference type="SUPFAM" id="SSF53448">
    <property type="entry name" value="Nucleotide-diphospho-sugar transferases"/>
    <property type="match status" value="1"/>
</dbReference>
<dbReference type="PANTHER" id="PTHR42866:SF1">
    <property type="entry name" value="SPORE COAT POLYSACCHARIDE BIOSYNTHESIS PROTEIN SPSF"/>
    <property type="match status" value="1"/>
</dbReference>
<proteinExistence type="predicted"/>
<evidence type="ECO:0000313" key="1">
    <source>
        <dbReference type="EMBL" id="OGD85213.1"/>
    </source>
</evidence>
<organism evidence="1 2">
    <name type="scientific">Candidatus Curtissbacteria bacterium RIFCSPHIGHO2_01_FULL_41_13</name>
    <dbReference type="NCBI Taxonomy" id="1797745"/>
    <lineage>
        <taxon>Bacteria</taxon>
        <taxon>Candidatus Curtissiibacteriota</taxon>
    </lineage>
</organism>
<dbReference type="CDD" id="cd02518">
    <property type="entry name" value="GT2_SpsF"/>
    <property type="match status" value="1"/>
</dbReference>
<dbReference type="InterPro" id="IPR029044">
    <property type="entry name" value="Nucleotide-diphossugar_trans"/>
</dbReference>
<dbReference type="Proteomes" id="UP000177069">
    <property type="component" value="Unassembled WGS sequence"/>
</dbReference>
<reference evidence="1 2" key="1">
    <citation type="journal article" date="2016" name="Nat. Commun.">
        <title>Thousands of microbial genomes shed light on interconnected biogeochemical processes in an aquifer system.</title>
        <authorList>
            <person name="Anantharaman K."/>
            <person name="Brown C.T."/>
            <person name="Hug L.A."/>
            <person name="Sharon I."/>
            <person name="Castelle C.J."/>
            <person name="Probst A.J."/>
            <person name="Thomas B.C."/>
            <person name="Singh A."/>
            <person name="Wilkins M.J."/>
            <person name="Karaoz U."/>
            <person name="Brodie E.L."/>
            <person name="Williams K.H."/>
            <person name="Hubbard S.S."/>
            <person name="Banfield J.F."/>
        </authorList>
    </citation>
    <scope>NUCLEOTIDE SEQUENCE [LARGE SCALE GENOMIC DNA]</scope>
</reference>